<accession>A0A4R6INC8</accession>
<protein>
    <submittedName>
        <fullName evidence="1">WG repeat protein</fullName>
    </submittedName>
</protein>
<sequence length="192" mass="21917">MATASLAQKRGNYLLVKYDTTGKQPFGYIITTPKGDTITKLDTAKYYVCFSDTIEYFAIVGIRNKKGWWAIDTKENLLFEVYNTSSGEPSPDVLREKMIRIVGENEMIGFANEKGQVIIKPTFEAVSSFYKGKALIGKQCRQVLWCCEGDHADKHYITECKQTGYINKKGQVLYLGYQTFEQTQRKIGWQSE</sequence>
<evidence type="ECO:0000313" key="2">
    <source>
        <dbReference type="Proteomes" id="UP000295741"/>
    </source>
</evidence>
<dbReference type="Proteomes" id="UP000295741">
    <property type="component" value="Unassembled WGS sequence"/>
</dbReference>
<keyword evidence="2" id="KW-1185">Reference proteome</keyword>
<comment type="caution">
    <text evidence="1">The sequence shown here is derived from an EMBL/GenBank/DDBJ whole genome shotgun (WGS) entry which is preliminary data.</text>
</comment>
<proteinExistence type="predicted"/>
<dbReference type="Pfam" id="PF14903">
    <property type="entry name" value="WG_beta_rep"/>
    <property type="match status" value="1"/>
</dbReference>
<reference evidence="1 2" key="1">
    <citation type="submission" date="2019-03" db="EMBL/GenBank/DDBJ databases">
        <title>Genomic Encyclopedia of Archaeal and Bacterial Type Strains, Phase II (KMG-II): from individual species to whole genera.</title>
        <authorList>
            <person name="Goeker M."/>
        </authorList>
    </citation>
    <scope>NUCLEOTIDE SEQUENCE [LARGE SCALE GENOMIC DNA]</scope>
    <source>
        <strain evidence="1 2">DSM 28323</strain>
    </source>
</reference>
<dbReference type="AlphaFoldDB" id="A0A4R6INC8"/>
<dbReference type="RefSeq" id="WP_162847455.1">
    <property type="nucleotide sequence ID" value="NZ_SNWP01000015.1"/>
</dbReference>
<dbReference type="EMBL" id="SNWP01000015">
    <property type="protein sequence ID" value="TDO23601.1"/>
    <property type="molecule type" value="Genomic_DNA"/>
</dbReference>
<organism evidence="1 2">
    <name type="scientific">Sediminibacterium goheungense</name>
    <dbReference type="NCBI Taxonomy" id="1086393"/>
    <lineage>
        <taxon>Bacteria</taxon>
        <taxon>Pseudomonadati</taxon>
        <taxon>Bacteroidota</taxon>
        <taxon>Chitinophagia</taxon>
        <taxon>Chitinophagales</taxon>
        <taxon>Chitinophagaceae</taxon>
        <taxon>Sediminibacterium</taxon>
    </lineage>
</organism>
<evidence type="ECO:0000313" key="1">
    <source>
        <dbReference type="EMBL" id="TDO23601.1"/>
    </source>
</evidence>
<dbReference type="InterPro" id="IPR032774">
    <property type="entry name" value="WG_beta_rep"/>
</dbReference>
<gene>
    <name evidence="1" type="ORF">BC659_3214</name>
</gene>
<name>A0A4R6INC8_9BACT</name>